<keyword evidence="4 5" id="KW-0472">Membrane</keyword>
<comment type="caution">
    <text evidence="6">The sequence shown here is derived from an EMBL/GenBank/DDBJ whole genome shotgun (WGS) entry which is preliminary data.</text>
</comment>
<feature type="transmembrane region" description="Helical" evidence="5">
    <location>
        <begin position="84"/>
        <end position="102"/>
    </location>
</feature>
<evidence type="ECO:0000256" key="1">
    <source>
        <dbReference type="ARBA" id="ARBA00004141"/>
    </source>
</evidence>
<protein>
    <submittedName>
        <fullName evidence="6">DUF4870 domain-containing protein</fullName>
    </submittedName>
</protein>
<evidence type="ECO:0000313" key="7">
    <source>
        <dbReference type="Proteomes" id="UP001528823"/>
    </source>
</evidence>
<dbReference type="InterPro" id="IPR019109">
    <property type="entry name" value="MamF_MmsF"/>
</dbReference>
<feature type="transmembrane region" description="Helical" evidence="5">
    <location>
        <begin position="59"/>
        <end position="78"/>
    </location>
</feature>
<evidence type="ECO:0000256" key="3">
    <source>
        <dbReference type="ARBA" id="ARBA00022989"/>
    </source>
</evidence>
<sequence>MKDVIDIGMTNEEKQWGMFCHVAAFVGFLIPFGSILGPLVIWLMKKDEFGFVDHQGKEAINFQITMLIAFGVLLILSWVLIGLLLLPILFIFGLVVTIVAIIKSSKGERYRYPLTIRLIK</sequence>
<evidence type="ECO:0000256" key="2">
    <source>
        <dbReference type="ARBA" id="ARBA00022692"/>
    </source>
</evidence>
<keyword evidence="7" id="KW-1185">Reference proteome</keyword>
<comment type="subcellular location">
    <subcellularLocation>
        <location evidence="1">Membrane</location>
        <topology evidence="1">Multi-pass membrane protein</topology>
    </subcellularLocation>
</comment>
<name>A0ABT5UE92_9GAMM</name>
<evidence type="ECO:0000313" key="6">
    <source>
        <dbReference type="EMBL" id="MDE1464696.1"/>
    </source>
</evidence>
<organism evidence="6 7">
    <name type="scientific">Spartinivicinus poritis</name>
    <dbReference type="NCBI Taxonomy" id="2994640"/>
    <lineage>
        <taxon>Bacteria</taxon>
        <taxon>Pseudomonadati</taxon>
        <taxon>Pseudomonadota</taxon>
        <taxon>Gammaproteobacteria</taxon>
        <taxon>Oceanospirillales</taxon>
        <taxon>Zooshikellaceae</taxon>
        <taxon>Spartinivicinus</taxon>
    </lineage>
</organism>
<dbReference type="EMBL" id="JAPMOU010000040">
    <property type="protein sequence ID" value="MDE1464696.1"/>
    <property type="molecule type" value="Genomic_DNA"/>
</dbReference>
<evidence type="ECO:0000256" key="5">
    <source>
        <dbReference type="SAM" id="Phobius"/>
    </source>
</evidence>
<reference evidence="6 7" key="1">
    <citation type="submission" date="2022-11" db="EMBL/GenBank/DDBJ databases">
        <title>Spartinivicinus poritis sp. nov., isolated from scleractinian coral Porites lutea.</title>
        <authorList>
            <person name="Zhang G."/>
            <person name="Cai L."/>
            <person name="Wei Q."/>
        </authorList>
    </citation>
    <scope>NUCLEOTIDE SEQUENCE [LARGE SCALE GENOMIC DNA]</scope>
    <source>
        <strain evidence="6 7">A2-2</strain>
    </source>
</reference>
<gene>
    <name evidence="6" type="ORF">ORQ98_22280</name>
</gene>
<keyword evidence="2 5" id="KW-0812">Transmembrane</keyword>
<evidence type="ECO:0000256" key="4">
    <source>
        <dbReference type="ARBA" id="ARBA00023136"/>
    </source>
</evidence>
<proteinExistence type="predicted"/>
<feature type="transmembrane region" description="Helical" evidence="5">
    <location>
        <begin position="16"/>
        <end position="43"/>
    </location>
</feature>
<accession>A0ABT5UE92</accession>
<keyword evidence="3 5" id="KW-1133">Transmembrane helix</keyword>
<dbReference type="Pfam" id="PF09685">
    <property type="entry name" value="MamF_MmsF"/>
    <property type="match status" value="1"/>
</dbReference>
<dbReference type="RefSeq" id="WP_274691022.1">
    <property type="nucleotide sequence ID" value="NZ_JAPMOU010000040.1"/>
</dbReference>
<dbReference type="Proteomes" id="UP001528823">
    <property type="component" value="Unassembled WGS sequence"/>
</dbReference>